<protein>
    <submittedName>
        <fullName evidence="1">Uncharacterized protein</fullName>
    </submittedName>
</protein>
<gene>
    <name evidence="1" type="ORF">D9619_013318</name>
</gene>
<dbReference type="Proteomes" id="UP000567179">
    <property type="component" value="Unassembled WGS sequence"/>
</dbReference>
<dbReference type="EMBL" id="JAACJJ010000004">
    <property type="protein sequence ID" value="KAF5328414.1"/>
    <property type="molecule type" value="Genomic_DNA"/>
</dbReference>
<organism evidence="1 2">
    <name type="scientific">Psilocybe cf. subviscida</name>
    <dbReference type="NCBI Taxonomy" id="2480587"/>
    <lineage>
        <taxon>Eukaryota</taxon>
        <taxon>Fungi</taxon>
        <taxon>Dikarya</taxon>
        <taxon>Basidiomycota</taxon>
        <taxon>Agaricomycotina</taxon>
        <taxon>Agaricomycetes</taxon>
        <taxon>Agaricomycetidae</taxon>
        <taxon>Agaricales</taxon>
        <taxon>Agaricineae</taxon>
        <taxon>Strophariaceae</taxon>
        <taxon>Psilocybe</taxon>
    </lineage>
</organism>
<comment type="caution">
    <text evidence="1">The sequence shown here is derived from an EMBL/GenBank/DDBJ whole genome shotgun (WGS) entry which is preliminary data.</text>
</comment>
<accession>A0A8H5BRW2</accession>
<evidence type="ECO:0000313" key="1">
    <source>
        <dbReference type="EMBL" id="KAF5328414.1"/>
    </source>
</evidence>
<keyword evidence="2" id="KW-1185">Reference proteome</keyword>
<reference evidence="1 2" key="1">
    <citation type="journal article" date="2020" name="ISME J.">
        <title>Uncovering the hidden diversity of litter-decomposition mechanisms in mushroom-forming fungi.</title>
        <authorList>
            <person name="Floudas D."/>
            <person name="Bentzer J."/>
            <person name="Ahren D."/>
            <person name="Johansson T."/>
            <person name="Persson P."/>
            <person name="Tunlid A."/>
        </authorList>
    </citation>
    <scope>NUCLEOTIDE SEQUENCE [LARGE SCALE GENOMIC DNA]</scope>
    <source>
        <strain evidence="1 2">CBS 101986</strain>
    </source>
</reference>
<proteinExistence type="predicted"/>
<dbReference type="AlphaFoldDB" id="A0A8H5BRW2"/>
<name>A0A8H5BRW2_9AGAR</name>
<sequence length="283" mass="32694">MILLDHSHMHTCNGDRRPLSATSRFSHPRDQGNMDPFNVAEMKHQLQEISAASILPRYRPTHQLILNQIDTRLSRINTINTVTGGAYDDVCKFYKDIGIFASKAKNLENQARNAVASHENLPIAKHPSEARAWKAKSDVLEFDWTFYSAIKDWAQLAEDWTLEVSKDMDAINATIYPLQEKLSTQKKRIEELHRKMQTSKCEMDVLIYELETCSIELEDGEMVKVTDEKKWDDLNLQSIAVPYLHDIFDAPHWSEEDELGIFALEARKLYNVALDIERRVYLS</sequence>
<evidence type="ECO:0000313" key="2">
    <source>
        <dbReference type="Proteomes" id="UP000567179"/>
    </source>
</evidence>